<evidence type="ECO:0000256" key="3">
    <source>
        <dbReference type="ARBA" id="ARBA00022448"/>
    </source>
</evidence>
<dbReference type="CDD" id="cd02947">
    <property type="entry name" value="TRX_family"/>
    <property type="match status" value="1"/>
</dbReference>
<dbReference type="PANTHER" id="PTHR45663:SF11">
    <property type="entry name" value="GEO12009P1"/>
    <property type="match status" value="1"/>
</dbReference>
<dbReference type="RefSeq" id="WP_158347143.1">
    <property type="nucleotide sequence ID" value="NZ_JAHQCW010000048.1"/>
</dbReference>
<dbReference type="InterPro" id="IPR017937">
    <property type="entry name" value="Thioredoxin_CS"/>
</dbReference>
<reference evidence="12" key="1">
    <citation type="submission" date="2021-06" db="EMBL/GenBank/DDBJ databases">
        <title>Description of novel taxa of the family Lachnospiraceae.</title>
        <authorList>
            <person name="Chaplin A.V."/>
            <person name="Sokolova S.R."/>
            <person name="Pikina A.P."/>
            <person name="Korzhanova M."/>
            <person name="Belova V."/>
            <person name="Korostin D."/>
            <person name="Efimov B.A."/>
        </authorList>
    </citation>
    <scope>NUCLEOTIDE SEQUENCE</scope>
    <source>
        <strain evidence="12">ASD5720</strain>
    </source>
</reference>
<accession>A0A949NGM0</accession>
<dbReference type="SUPFAM" id="SSF52833">
    <property type="entry name" value="Thioredoxin-like"/>
    <property type="match status" value="1"/>
</dbReference>
<feature type="disulfide bond" description="Redox-active" evidence="10">
    <location>
        <begin position="30"/>
        <end position="33"/>
    </location>
</feature>
<evidence type="ECO:0000256" key="5">
    <source>
        <dbReference type="ARBA" id="ARBA00023157"/>
    </source>
</evidence>
<dbReference type="AlphaFoldDB" id="A0A949NGM0"/>
<feature type="site" description="Deprotonates C-terminal active site Cys" evidence="9">
    <location>
        <position position="24"/>
    </location>
</feature>
<keyword evidence="5 10" id="KW-1015">Disulfide bond</keyword>
<evidence type="ECO:0000256" key="10">
    <source>
        <dbReference type="PIRSR" id="PIRSR000077-4"/>
    </source>
</evidence>
<evidence type="ECO:0000313" key="12">
    <source>
        <dbReference type="EMBL" id="MBU9739054.1"/>
    </source>
</evidence>
<dbReference type="PROSITE" id="PS00194">
    <property type="entry name" value="THIOREDOXIN_1"/>
    <property type="match status" value="1"/>
</dbReference>
<evidence type="ECO:0000259" key="11">
    <source>
        <dbReference type="PROSITE" id="PS51352"/>
    </source>
</evidence>
<feature type="domain" description="Thioredoxin" evidence="11">
    <location>
        <begin position="1"/>
        <end position="104"/>
    </location>
</feature>
<evidence type="ECO:0000256" key="6">
    <source>
        <dbReference type="ARBA" id="ARBA00023284"/>
    </source>
</evidence>
<dbReference type="PRINTS" id="PR00421">
    <property type="entry name" value="THIOREDOXIN"/>
</dbReference>
<evidence type="ECO:0000313" key="13">
    <source>
        <dbReference type="Proteomes" id="UP000712157"/>
    </source>
</evidence>
<dbReference type="PIRSF" id="PIRSF000077">
    <property type="entry name" value="Thioredoxin"/>
    <property type="match status" value="1"/>
</dbReference>
<comment type="caution">
    <text evidence="12">The sequence shown here is derived from an EMBL/GenBank/DDBJ whole genome shotgun (WGS) entry which is preliminary data.</text>
</comment>
<keyword evidence="3" id="KW-0813">Transport</keyword>
<organism evidence="12 13">
    <name type="scientific">Diplocloster agilis</name>
    <dbReference type="NCBI Taxonomy" id="2850323"/>
    <lineage>
        <taxon>Bacteria</taxon>
        <taxon>Bacillati</taxon>
        <taxon>Bacillota</taxon>
        <taxon>Clostridia</taxon>
        <taxon>Lachnospirales</taxon>
        <taxon>Lachnospiraceae</taxon>
        <taxon>Diplocloster</taxon>
    </lineage>
</organism>
<dbReference type="Pfam" id="PF00085">
    <property type="entry name" value="Thioredoxin"/>
    <property type="match status" value="1"/>
</dbReference>
<feature type="active site" description="Nucleophile" evidence="9">
    <location>
        <position position="33"/>
    </location>
</feature>
<evidence type="ECO:0000256" key="7">
    <source>
        <dbReference type="NCBIfam" id="TIGR01068"/>
    </source>
</evidence>
<proteinExistence type="inferred from homology"/>
<dbReference type="InterPro" id="IPR036249">
    <property type="entry name" value="Thioredoxin-like_sf"/>
</dbReference>
<keyword evidence="4" id="KW-0249">Electron transport</keyword>
<evidence type="ECO:0000256" key="1">
    <source>
        <dbReference type="ARBA" id="ARBA00008987"/>
    </source>
</evidence>
<evidence type="ECO:0000256" key="2">
    <source>
        <dbReference type="ARBA" id="ARBA00020570"/>
    </source>
</evidence>
<dbReference type="PROSITE" id="PS51352">
    <property type="entry name" value="THIOREDOXIN_2"/>
    <property type="match status" value="1"/>
</dbReference>
<feature type="site" description="Contributes to redox potential value" evidence="9">
    <location>
        <position position="31"/>
    </location>
</feature>
<dbReference type="Proteomes" id="UP000712157">
    <property type="component" value="Unassembled WGS sequence"/>
</dbReference>
<dbReference type="PANTHER" id="PTHR45663">
    <property type="entry name" value="GEO12009P1"/>
    <property type="match status" value="1"/>
</dbReference>
<comment type="similarity">
    <text evidence="1 8">Belongs to the thioredoxin family.</text>
</comment>
<dbReference type="Gene3D" id="3.40.30.10">
    <property type="entry name" value="Glutaredoxin"/>
    <property type="match status" value="1"/>
</dbReference>
<protein>
    <recommendedName>
        <fullName evidence="2 7">Thioredoxin</fullName>
    </recommendedName>
</protein>
<evidence type="ECO:0000256" key="8">
    <source>
        <dbReference type="PIRNR" id="PIRNR000077"/>
    </source>
</evidence>
<evidence type="ECO:0000256" key="9">
    <source>
        <dbReference type="PIRSR" id="PIRSR000077-1"/>
    </source>
</evidence>
<dbReference type="GO" id="GO:0005737">
    <property type="term" value="C:cytoplasm"/>
    <property type="evidence" value="ECO:0007669"/>
    <property type="project" value="TreeGrafter"/>
</dbReference>
<keyword evidence="6 10" id="KW-0676">Redox-active center</keyword>
<dbReference type="FunFam" id="3.40.30.10:FF:000001">
    <property type="entry name" value="Thioredoxin"/>
    <property type="match status" value="1"/>
</dbReference>
<dbReference type="InterPro" id="IPR013766">
    <property type="entry name" value="Thioredoxin_domain"/>
</dbReference>
<name>A0A949NGM0_9FIRM</name>
<dbReference type="NCBIfam" id="TIGR01068">
    <property type="entry name" value="thioredoxin"/>
    <property type="match status" value="1"/>
</dbReference>
<sequence>MALTFNDENFEQEVLKSEIPVLVDFYADWCGPCKMMGPVVEKLADAYAGKVKVGKLNVDNSMEVAGKYRVMSIPTFIIFKDGQAVDTIQGAVPKEMIESKLNAL</sequence>
<dbReference type="GO" id="GO:0015035">
    <property type="term" value="F:protein-disulfide reductase activity"/>
    <property type="evidence" value="ECO:0007669"/>
    <property type="project" value="UniProtKB-UniRule"/>
</dbReference>
<feature type="active site" description="Nucleophile" evidence="9">
    <location>
        <position position="30"/>
    </location>
</feature>
<feature type="site" description="Contributes to redox potential value" evidence="9">
    <location>
        <position position="32"/>
    </location>
</feature>
<dbReference type="InterPro" id="IPR005746">
    <property type="entry name" value="Thioredoxin"/>
</dbReference>
<dbReference type="EMBL" id="JAHQCW010000048">
    <property type="protein sequence ID" value="MBU9739054.1"/>
    <property type="molecule type" value="Genomic_DNA"/>
</dbReference>
<evidence type="ECO:0000256" key="4">
    <source>
        <dbReference type="ARBA" id="ARBA00022982"/>
    </source>
</evidence>
<keyword evidence="13" id="KW-1185">Reference proteome</keyword>
<gene>
    <name evidence="12" type="primary">trxA</name>
    <name evidence="12" type="ORF">KTH89_21180</name>
</gene>